<dbReference type="Pfam" id="PF01118">
    <property type="entry name" value="Semialdhyde_dh"/>
    <property type="match status" value="1"/>
</dbReference>
<evidence type="ECO:0000313" key="7">
    <source>
        <dbReference type="EMBL" id="SHN01603.1"/>
    </source>
</evidence>
<dbReference type="Gene3D" id="3.40.50.720">
    <property type="entry name" value="NAD(P)-binding Rossmann-like Domain"/>
    <property type="match status" value="1"/>
</dbReference>
<dbReference type="CDD" id="cd23934">
    <property type="entry name" value="AGPR_1_C"/>
    <property type="match status" value="1"/>
</dbReference>
<keyword evidence="2 5" id="KW-0028">Amino-acid biosynthesis</keyword>
<dbReference type="SUPFAM" id="SSF51735">
    <property type="entry name" value="NAD(P)-binding Rossmann-fold domains"/>
    <property type="match status" value="1"/>
</dbReference>
<dbReference type="InterPro" id="IPR000706">
    <property type="entry name" value="AGPR_type-1"/>
</dbReference>
<evidence type="ECO:0000256" key="3">
    <source>
        <dbReference type="ARBA" id="ARBA00022857"/>
    </source>
</evidence>
<dbReference type="InterPro" id="IPR050085">
    <property type="entry name" value="AGPR"/>
</dbReference>
<feature type="active site" evidence="5">
    <location>
        <position position="146"/>
    </location>
</feature>
<accession>A0A1M7ND55</accession>
<dbReference type="SUPFAM" id="SSF55347">
    <property type="entry name" value="Glyceraldehyde-3-phosphate dehydrogenase-like, C-terminal domain"/>
    <property type="match status" value="1"/>
</dbReference>
<dbReference type="NCBIfam" id="TIGR01850">
    <property type="entry name" value="argC"/>
    <property type="match status" value="1"/>
</dbReference>
<keyword evidence="5" id="KW-0963">Cytoplasm</keyword>
<dbReference type="GO" id="GO:0070401">
    <property type="term" value="F:NADP+ binding"/>
    <property type="evidence" value="ECO:0007669"/>
    <property type="project" value="InterPro"/>
</dbReference>
<dbReference type="HAMAP" id="MF_00150">
    <property type="entry name" value="ArgC_type1"/>
    <property type="match status" value="1"/>
</dbReference>
<gene>
    <name evidence="5" type="primary">argC</name>
    <name evidence="7" type="ORF">SAMN02746066_04390</name>
</gene>
<dbReference type="CDD" id="cd17895">
    <property type="entry name" value="AGPR_1_N"/>
    <property type="match status" value="1"/>
</dbReference>
<dbReference type="EMBL" id="FRCP01000027">
    <property type="protein sequence ID" value="SHN01603.1"/>
    <property type="molecule type" value="Genomic_DNA"/>
</dbReference>
<reference evidence="7 8" key="1">
    <citation type="submission" date="2016-11" db="EMBL/GenBank/DDBJ databases">
        <authorList>
            <person name="Jaros S."/>
            <person name="Januszkiewicz K."/>
            <person name="Wedrychowicz H."/>
        </authorList>
    </citation>
    <scope>NUCLEOTIDE SEQUENCE [LARGE SCALE GENOMIC DNA]</scope>
    <source>
        <strain evidence="7 8">DSM 15930</strain>
    </source>
</reference>
<keyword evidence="3 5" id="KW-0521">NADP</keyword>
<comment type="function">
    <text evidence="5">Catalyzes the NADPH-dependent reduction of N-acetyl-5-glutamyl phosphate to yield N-acetyl-L-glutamate 5-semialdehyde.</text>
</comment>
<evidence type="ECO:0000256" key="5">
    <source>
        <dbReference type="HAMAP-Rule" id="MF_00150"/>
    </source>
</evidence>
<dbReference type="Pfam" id="PF22698">
    <property type="entry name" value="Semialdhyde_dhC_1"/>
    <property type="match status" value="1"/>
</dbReference>
<dbReference type="AlphaFoldDB" id="A0A1M7ND55"/>
<comment type="subcellular location">
    <subcellularLocation>
        <location evidence="5">Cytoplasm</location>
    </subcellularLocation>
</comment>
<comment type="similarity">
    <text evidence="5">Belongs to the NAGSA dehydrogenase family. Type 1 subfamily.</text>
</comment>
<protein>
    <recommendedName>
        <fullName evidence="5">N-acetyl-gamma-glutamyl-phosphate reductase</fullName>
        <shortName evidence="5">AGPR</shortName>
        <ecNumber evidence="5">1.2.1.38</ecNumber>
    </recommendedName>
    <alternativeName>
        <fullName evidence="5">N-acetyl-glutamate semialdehyde dehydrogenase</fullName>
        <shortName evidence="5">NAGSA dehydrogenase</shortName>
    </alternativeName>
</protein>
<evidence type="ECO:0000256" key="4">
    <source>
        <dbReference type="ARBA" id="ARBA00023002"/>
    </source>
</evidence>
<dbReference type="InterPro" id="IPR058924">
    <property type="entry name" value="AGPR_dimerisation_dom"/>
</dbReference>
<dbReference type="STRING" id="1120996.SAMN02746066_04390"/>
<comment type="catalytic activity">
    <reaction evidence="5">
        <text>N-acetyl-L-glutamate 5-semialdehyde + phosphate + NADP(+) = N-acetyl-L-glutamyl 5-phosphate + NADPH + H(+)</text>
        <dbReference type="Rhea" id="RHEA:21588"/>
        <dbReference type="ChEBI" id="CHEBI:15378"/>
        <dbReference type="ChEBI" id="CHEBI:29123"/>
        <dbReference type="ChEBI" id="CHEBI:43474"/>
        <dbReference type="ChEBI" id="CHEBI:57783"/>
        <dbReference type="ChEBI" id="CHEBI:57936"/>
        <dbReference type="ChEBI" id="CHEBI:58349"/>
        <dbReference type="EC" id="1.2.1.38"/>
    </reaction>
</comment>
<dbReference type="GO" id="GO:0005737">
    <property type="term" value="C:cytoplasm"/>
    <property type="evidence" value="ECO:0007669"/>
    <property type="project" value="UniProtKB-SubCell"/>
</dbReference>
<dbReference type="OrthoDB" id="9801289at2"/>
<dbReference type="UniPathway" id="UPA00068">
    <property type="reaction ID" value="UER00108"/>
</dbReference>
<evidence type="ECO:0000313" key="8">
    <source>
        <dbReference type="Proteomes" id="UP000184038"/>
    </source>
</evidence>
<sequence>MVKVGIYGATGYMGAEALRILLQHPQVEVVWATSRDGEEALNYHKNFYKRGIQFTKPEEVSGKDCDVVFFSTPTGLAAEMGSKFLHEGSRIIDFGADFRLKDQATWEEVYGRKHPNWELAKQAVYGINELHKEAIVNTKVVANPGCFSSSAILALAPLIKENLIDCDKIIVDGMSGTAGAGVDLDFALHHPQMHNNILPYNVVNHRHSYEIEQELMGICNEKVNINFTSYYVPISRGILSACHCFPVEHVTRQSLLELYNEFYKDSYFIKVIDIPENKDCAWNYMPYPWVSSVVSTNFCHIGLSVDEKRNRIVVFSVLDSIGKGGAQVGVQNMNLIMGLDEREGLENYGLYPY</sequence>
<comment type="pathway">
    <text evidence="5">Amino-acid biosynthesis; L-arginine biosynthesis; N(2)-acetyl-L-ornithine from L-glutamate: step 3/4.</text>
</comment>
<name>A0A1M7ND55_9FIRM</name>
<dbReference type="RefSeq" id="WP_073291448.1">
    <property type="nucleotide sequence ID" value="NZ_FRCP01000027.1"/>
</dbReference>
<dbReference type="Proteomes" id="UP000184038">
    <property type="component" value="Unassembled WGS sequence"/>
</dbReference>
<evidence type="ECO:0000256" key="1">
    <source>
        <dbReference type="ARBA" id="ARBA00022571"/>
    </source>
</evidence>
<dbReference type="Gene3D" id="3.30.360.10">
    <property type="entry name" value="Dihydrodipicolinate Reductase, domain 2"/>
    <property type="match status" value="1"/>
</dbReference>
<dbReference type="GO" id="GO:0003942">
    <property type="term" value="F:N-acetyl-gamma-glutamyl-phosphate reductase activity"/>
    <property type="evidence" value="ECO:0007669"/>
    <property type="project" value="UniProtKB-UniRule"/>
</dbReference>
<evidence type="ECO:0000256" key="2">
    <source>
        <dbReference type="ARBA" id="ARBA00022605"/>
    </source>
</evidence>
<dbReference type="PANTHER" id="PTHR32338:SF10">
    <property type="entry name" value="N-ACETYL-GAMMA-GLUTAMYL-PHOSPHATE REDUCTASE, CHLOROPLASTIC-RELATED"/>
    <property type="match status" value="1"/>
</dbReference>
<dbReference type="GO" id="GO:0051287">
    <property type="term" value="F:NAD binding"/>
    <property type="evidence" value="ECO:0007669"/>
    <property type="project" value="InterPro"/>
</dbReference>
<dbReference type="GO" id="GO:0006526">
    <property type="term" value="P:L-arginine biosynthetic process"/>
    <property type="evidence" value="ECO:0007669"/>
    <property type="project" value="UniProtKB-UniRule"/>
</dbReference>
<dbReference type="PANTHER" id="PTHR32338">
    <property type="entry name" value="N-ACETYL-GAMMA-GLUTAMYL-PHOSPHATE REDUCTASE, CHLOROPLASTIC-RELATED-RELATED"/>
    <property type="match status" value="1"/>
</dbReference>
<feature type="domain" description="Semialdehyde dehydrogenase NAD-binding" evidence="6">
    <location>
        <begin position="3"/>
        <end position="138"/>
    </location>
</feature>
<dbReference type="EC" id="1.2.1.38" evidence="5"/>
<organism evidence="7 8">
    <name type="scientific">Anaerosporobacter mobilis DSM 15930</name>
    <dbReference type="NCBI Taxonomy" id="1120996"/>
    <lineage>
        <taxon>Bacteria</taxon>
        <taxon>Bacillati</taxon>
        <taxon>Bacillota</taxon>
        <taxon>Clostridia</taxon>
        <taxon>Lachnospirales</taxon>
        <taxon>Lachnospiraceae</taxon>
        <taxon>Anaerosporobacter</taxon>
    </lineage>
</organism>
<dbReference type="InterPro" id="IPR036291">
    <property type="entry name" value="NAD(P)-bd_dom_sf"/>
</dbReference>
<dbReference type="InterPro" id="IPR000534">
    <property type="entry name" value="Semialdehyde_DH_NAD-bd"/>
</dbReference>
<keyword evidence="1 5" id="KW-0055">Arginine biosynthesis</keyword>
<proteinExistence type="inferred from homology"/>
<dbReference type="SMART" id="SM00859">
    <property type="entry name" value="Semialdhyde_dh"/>
    <property type="match status" value="1"/>
</dbReference>
<keyword evidence="8" id="KW-1185">Reference proteome</keyword>
<evidence type="ECO:0000259" key="6">
    <source>
        <dbReference type="SMART" id="SM00859"/>
    </source>
</evidence>
<keyword evidence="4 5" id="KW-0560">Oxidoreductase</keyword>